<keyword evidence="3 7" id="KW-0547">Nucleotide-binding</keyword>
<dbReference type="Proteomes" id="UP000325372">
    <property type="component" value="Unassembled WGS sequence"/>
</dbReference>
<feature type="binding site" evidence="7">
    <location>
        <position position="107"/>
    </location>
    <ligand>
        <name>Zn(2+)</name>
        <dbReference type="ChEBI" id="CHEBI:29105"/>
    </ligand>
</feature>
<feature type="domain" description="Glutamyl/glutaminyl-tRNA synthetase class Ib catalytic" evidence="9">
    <location>
        <begin position="134"/>
        <end position="241"/>
    </location>
</feature>
<evidence type="ECO:0000313" key="11">
    <source>
        <dbReference type="Proteomes" id="UP000325372"/>
    </source>
</evidence>
<keyword evidence="4 7" id="KW-0862">Zinc</keyword>
<dbReference type="GO" id="GO:0005829">
    <property type="term" value="C:cytosol"/>
    <property type="evidence" value="ECO:0007669"/>
    <property type="project" value="TreeGrafter"/>
</dbReference>
<dbReference type="NCBIfam" id="TIGR03838">
    <property type="entry name" value="queuosine_YadB"/>
    <property type="match status" value="1"/>
</dbReference>
<dbReference type="InterPro" id="IPR020058">
    <property type="entry name" value="Glu/Gln-tRNA-synth_Ib_cat-dom"/>
</dbReference>
<evidence type="ECO:0000313" key="10">
    <source>
        <dbReference type="EMBL" id="KAA9132101.1"/>
    </source>
</evidence>
<feature type="binding site" evidence="7">
    <location>
        <position position="237"/>
    </location>
    <ligand>
        <name>ATP</name>
        <dbReference type="ChEBI" id="CHEBI:30616"/>
    </ligand>
</feature>
<evidence type="ECO:0000256" key="4">
    <source>
        <dbReference type="ARBA" id="ARBA00022833"/>
    </source>
</evidence>
<evidence type="ECO:0000256" key="6">
    <source>
        <dbReference type="ARBA" id="ARBA00023146"/>
    </source>
</evidence>
<comment type="function">
    <text evidence="7">Catalyzes the tRNA-independent activation of glutamate in presence of ATP and the subsequent transfer of glutamate onto a tRNA(Asp). Glutamate is transferred on the 2-amino-5-(4,5-dihydroxy-2-cyclopenten-1-yl) moiety of the queuosine in the wobble position of the QUC anticodon.</text>
</comment>
<dbReference type="PANTHER" id="PTHR43311">
    <property type="entry name" value="GLUTAMATE--TRNA LIGASE"/>
    <property type="match status" value="1"/>
</dbReference>
<feature type="binding site" evidence="7">
    <location>
        <position position="109"/>
    </location>
    <ligand>
        <name>Zn(2+)</name>
        <dbReference type="ChEBI" id="CHEBI:29105"/>
    </ligand>
</feature>
<dbReference type="SUPFAM" id="SSF52374">
    <property type="entry name" value="Nucleotidylyl transferase"/>
    <property type="match status" value="1"/>
</dbReference>
<evidence type="ECO:0000256" key="7">
    <source>
        <dbReference type="HAMAP-Rule" id="MF_01428"/>
    </source>
</evidence>
<feature type="short sequence motif" description="'KMSKS' region" evidence="7">
    <location>
        <begin position="234"/>
        <end position="238"/>
    </location>
</feature>
<dbReference type="EMBL" id="VYXP01000004">
    <property type="protein sequence ID" value="KAA9132101.1"/>
    <property type="molecule type" value="Genomic_DNA"/>
</dbReference>
<dbReference type="AlphaFoldDB" id="A0A5N0TBI0"/>
<dbReference type="HAMAP" id="MF_01428">
    <property type="entry name" value="Glu_Q_tRNA_synth"/>
    <property type="match status" value="1"/>
</dbReference>
<comment type="similarity">
    <text evidence="7">Belongs to the class-I aminoacyl-tRNA synthetase family. GluQ subfamily.</text>
</comment>
<feature type="binding site" evidence="7">
    <location>
        <position position="178"/>
    </location>
    <ligand>
        <name>L-glutamate</name>
        <dbReference type="ChEBI" id="CHEBI:29985"/>
    </ligand>
</feature>
<dbReference type="Gene3D" id="3.40.50.620">
    <property type="entry name" value="HUPs"/>
    <property type="match status" value="1"/>
</dbReference>
<dbReference type="InterPro" id="IPR022380">
    <property type="entry name" value="Glu-Q_tRNA(Asp)_Synthase"/>
</dbReference>
<dbReference type="PRINTS" id="PR00987">
    <property type="entry name" value="TRNASYNTHGLU"/>
</dbReference>
<feature type="domain" description="Glutamyl/glutaminyl-tRNA synthetase class Ib catalytic" evidence="9">
    <location>
        <begin position="12"/>
        <end position="114"/>
    </location>
</feature>
<name>A0A5N0TBI0_9GAMM</name>
<sequence>MRLAVTRGRSAITGRFAPSPTGDLHFGSLVAALGSALSARSQGGRWLVRVEDIDPPREVEGSAERIIADLARFGLVADEPVLFQSTRATAYDNAIERLLREGKAFECGCSRADLPDNGVYPGTCRNGIARGKTARAIRARVDATPVTFTDAVHGVITEQLQHDCGDFVIRRADGLPAYQLAVVVDDAFQGVTEVVRGADLLDSTARQVHLQSLLGLPHPAYMHLPLVCDADGRKLSKQDGDDPVKTLEPALAIARALQVLGQQARPDLGVEGQIAAATANWTPGTVPRKVSAQWRARADAAGAA</sequence>
<evidence type="ECO:0000256" key="2">
    <source>
        <dbReference type="ARBA" id="ARBA00022723"/>
    </source>
</evidence>
<proteinExistence type="inferred from homology"/>
<dbReference type="NCBIfam" id="NF004314">
    <property type="entry name" value="PRK05710.1-3"/>
    <property type="match status" value="1"/>
</dbReference>
<evidence type="ECO:0000256" key="3">
    <source>
        <dbReference type="ARBA" id="ARBA00022741"/>
    </source>
</evidence>
<evidence type="ECO:0000256" key="5">
    <source>
        <dbReference type="ARBA" id="ARBA00022840"/>
    </source>
</evidence>
<feature type="binding site" evidence="7">
    <location>
        <position position="120"/>
    </location>
    <ligand>
        <name>Zn(2+)</name>
        <dbReference type="ChEBI" id="CHEBI:29105"/>
    </ligand>
</feature>
<dbReference type="EC" id="6.1.1.-" evidence="7"/>
<keyword evidence="8" id="KW-0648">Protein biosynthesis</keyword>
<dbReference type="GO" id="GO:0006424">
    <property type="term" value="P:glutamyl-tRNA aminoacylation"/>
    <property type="evidence" value="ECO:0007669"/>
    <property type="project" value="InterPro"/>
</dbReference>
<dbReference type="InterPro" id="IPR000924">
    <property type="entry name" value="Glu/Gln-tRNA-synth"/>
</dbReference>
<keyword evidence="5 7" id="KW-0067">ATP-binding</keyword>
<dbReference type="GO" id="GO:0008270">
    <property type="term" value="F:zinc ion binding"/>
    <property type="evidence" value="ECO:0007669"/>
    <property type="project" value="UniProtKB-UniRule"/>
</dbReference>
<keyword evidence="11" id="KW-1185">Reference proteome</keyword>
<dbReference type="InterPro" id="IPR014729">
    <property type="entry name" value="Rossmann-like_a/b/a_fold"/>
</dbReference>
<feature type="binding site" evidence="7">
    <location>
        <begin position="15"/>
        <end position="19"/>
    </location>
    <ligand>
        <name>L-glutamate</name>
        <dbReference type="ChEBI" id="CHEBI:29985"/>
    </ligand>
</feature>
<gene>
    <name evidence="7" type="primary">gluQ</name>
    <name evidence="10" type="ORF">F3N42_06750</name>
</gene>
<comment type="cofactor">
    <cofactor evidence="7">
        <name>Zn(2+)</name>
        <dbReference type="ChEBI" id="CHEBI:29105"/>
    </cofactor>
    <text evidence="7">Binds 1 zinc ion per subunit.</text>
</comment>
<feature type="binding site" evidence="7">
    <location>
        <position position="51"/>
    </location>
    <ligand>
        <name>L-glutamate</name>
        <dbReference type="ChEBI" id="CHEBI:29985"/>
    </ligand>
</feature>
<organism evidence="10 11">
    <name type="scientific">Marinihelvus fidelis</name>
    <dbReference type="NCBI Taxonomy" id="2613842"/>
    <lineage>
        <taxon>Bacteria</taxon>
        <taxon>Pseudomonadati</taxon>
        <taxon>Pseudomonadota</taxon>
        <taxon>Gammaproteobacteria</taxon>
        <taxon>Chromatiales</taxon>
        <taxon>Wenzhouxiangellaceae</taxon>
        <taxon>Marinihelvus</taxon>
    </lineage>
</organism>
<reference evidence="10 11" key="1">
    <citation type="submission" date="2019-09" db="EMBL/GenBank/DDBJ databases">
        <title>Wenzhouxiangella sp. Genome sequencing and assembly.</title>
        <authorList>
            <person name="Zhang R."/>
        </authorList>
    </citation>
    <scope>NUCLEOTIDE SEQUENCE [LARGE SCALE GENOMIC DNA]</scope>
    <source>
        <strain evidence="10 11">W260</strain>
    </source>
</reference>
<accession>A0A5N0TBI0</accession>
<keyword evidence="6 7" id="KW-0030">Aminoacyl-tRNA synthetase</keyword>
<comment type="caution">
    <text evidence="10">The sequence shown here is derived from an EMBL/GenBank/DDBJ whole genome shotgun (WGS) entry which is preliminary data.</text>
</comment>
<evidence type="ECO:0000256" key="1">
    <source>
        <dbReference type="ARBA" id="ARBA00022598"/>
    </source>
</evidence>
<feature type="binding site" evidence="7">
    <location>
        <position position="196"/>
    </location>
    <ligand>
        <name>L-glutamate</name>
        <dbReference type="ChEBI" id="CHEBI:29985"/>
    </ligand>
</feature>
<dbReference type="InterPro" id="IPR049940">
    <property type="entry name" value="GluQ/Sye"/>
</dbReference>
<keyword evidence="1 7" id="KW-0436">Ligase</keyword>
<dbReference type="GO" id="GO:0006400">
    <property type="term" value="P:tRNA modification"/>
    <property type="evidence" value="ECO:0007669"/>
    <property type="project" value="InterPro"/>
</dbReference>
<dbReference type="PANTHER" id="PTHR43311:SF1">
    <property type="entry name" value="GLUTAMYL-Q TRNA(ASP) SYNTHETASE"/>
    <property type="match status" value="1"/>
</dbReference>
<dbReference type="GO" id="GO:0004818">
    <property type="term" value="F:glutamate-tRNA ligase activity"/>
    <property type="evidence" value="ECO:0007669"/>
    <property type="project" value="TreeGrafter"/>
</dbReference>
<dbReference type="Pfam" id="PF00749">
    <property type="entry name" value="tRNA-synt_1c"/>
    <property type="match status" value="2"/>
</dbReference>
<feature type="binding site" evidence="7">
    <location>
        <position position="124"/>
    </location>
    <ligand>
        <name>Zn(2+)</name>
        <dbReference type="ChEBI" id="CHEBI:29105"/>
    </ligand>
</feature>
<keyword evidence="2 7" id="KW-0479">Metal-binding</keyword>
<dbReference type="GO" id="GO:0005524">
    <property type="term" value="F:ATP binding"/>
    <property type="evidence" value="ECO:0007669"/>
    <property type="project" value="UniProtKB-KW"/>
</dbReference>
<evidence type="ECO:0000256" key="8">
    <source>
        <dbReference type="RuleBase" id="RU363037"/>
    </source>
</evidence>
<protein>
    <recommendedName>
        <fullName evidence="7">Glutamyl-Q tRNA(Asp) synthetase</fullName>
        <shortName evidence="7">Glu-Q-RSs</shortName>
        <ecNumber evidence="7">6.1.1.-</ecNumber>
    </recommendedName>
</protein>
<evidence type="ECO:0000259" key="9">
    <source>
        <dbReference type="Pfam" id="PF00749"/>
    </source>
</evidence>
<feature type="short sequence motif" description="'HIGH' region" evidence="7">
    <location>
        <begin position="18"/>
        <end position="28"/>
    </location>
</feature>